<keyword evidence="10" id="KW-1185">Reference proteome</keyword>
<dbReference type="GeneID" id="96243931"/>
<dbReference type="Proteomes" id="UP001550628">
    <property type="component" value="Unassembled WGS sequence"/>
</dbReference>
<feature type="transmembrane region" description="Helical" evidence="8">
    <location>
        <begin position="133"/>
        <end position="159"/>
    </location>
</feature>
<accession>A0ABV2WTL3</accession>
<dbReference type="PANTHER" id="PTHR34979:SF1">
    <property type="entry name" value="INNER MEMBRANE PROTEIN YGAZ"/>
    <property type="match status" value="1"/>
</dbReference>
<evidence type="ECO:0000256" key="5">
    <source>
        <dbReference type="ARBA" id="ARBA00022692"/>
    </source>
</evidence>
<evidence type="ECO:0000256" key="4">
    <source>
        <dbReference type="ARBA" id="ARBA00022475"/>
    </source>
</evidence>
<dbReference type="EMBL" id="JBEYBF010000014">
    <property type="protein sequence ID" value="MEU1954219.1"/>
    <property type="molecule type" value="Genomic_DNA"/>
</dbReference>
<dbReference type="InterPro" id="IPR011606">
    <property type="entry name" value="Brnchd-chn_aa_trnsp_permease"/>
</dbReference>
<keyword evidence="5 8" id="KW-0812">Transmembrane</keyword>
<feature type="transmembrane region" description="Helical" evidence="8">
    <location>
        <begin position="165"/>
        <end position="184"/>
    </location>
</feature>
<keyword evidence="3" id="KW-0813">Transport</keyword>
<evidence type="ECO:0000313" key="9">
    <source>
        <dbReference type="EMBL" id="MEU1954219.1"/>
    </source>
</evidence>
<comment type="subcellular location">
    <subcellularLocation>
        <location evidence="1">Cell membrane</location>
        <topology evidence="1">Multi-pass membrane protein</topology>
    </subcellularLocation>
</comment>
<evidence type="ECO:0000256" key="7">
    <source>
        <dbReference type="ARBA" id="ARBA00023136"/>
    </source>
</evidence>
<evidence type="ECO:0000256" key="8">
    <source>
        <dbReference type="SAM" id="Phobius"/>
    </source>
</evidence>
<proteinExistence type="inferred from homology"/>
<evidence type="ECO:0000256" key="6">
    <source>
        <dbReference type="ARBA" id="ARBA00022989"/>
    </source>
</evidence>
<dbReference type="RefSeq" id="WP_307687598.1">
    <property type="nucleotide sequence ID" value="NZ_JBEYBD010000005.1"/>
</dbReference>
<feature type="transmembrane region" description="Helical" evidence="8">
    <location>
        <begin position="64"/>
        <end position="86"/>
    </location>
</feature>
<name>A0ABV2WTL3_9NOCA</name>
<comment type="similarity">
    <text evidence="2">Belongs to the AzlC family.</text>
</comment>
<protein>
    <submittedName>
        <fullName evidence="9">AzlC family ABC transporter permease</fullName>
    </submittedName>
</protein>
<keyword evidence="7 8" id="KW-0472">Membrane</keyword>
<organism evidence="9 10">
    <name type="scientific">Nocardia rhamnosiphila</name>
    <dbReference type="NCBI Taxonomy" id="426716"/>
    <lineage>
        <taxon>Bacteria</taxon>
        <taxon>Bacillati</taxon>
        <taxon>Actinomycetota</taxon>
        <taxon>Actinomycetes</taxon>
        <taxon>Mycobacteriales</taxon>
        <taxon>Nocardiaceae</taxon>
        <taxon>Nocardia</taxon>
    </lineage>
</organism>
<dbReference type="Pfam" id="PF03591">
    <property type="entry name" value="AzlC"/>
    <property type="match status" value="1"/>
</dbReference>
<gene>
    <name evidence="9" type="ORF">ABZ510_20430</name>
</gene>
<evidence type="ECO:0000256" key="2">
    <source>
        <dbReference type="ARBA" id="ARBA00010735"/>
    </source>
</evidence>
<evidence type="ECO:0000313" key="10">
    <source>
        <dbReference type="Proteomes" id="UP001550628"/>
    </source>
</evidence>
<comment type="caution">
    <text evidence="9">The sequence shown here is derived from an EMBL/GenBank/DDBJ whole genome shotgun (WGS) entry which is preliminary data.</text>
</comment>
<keyword evidence="6 8" id="KW-1133">Transmembrane helix</keyword>
<keyword evidence="4" id="KW-1003">Cell membrane</keyword>
<feature type="transmembrane region" description="Helical" evidence="8">
    <location>
        <begin position="196"/>
        <end position="221"/>
    </location>
</feature>
<reference evidence="9 10" key="1">
    <citation type="submission" date="2024-06" db="EMBL/GenBank/DDBJ databases">
        <title>The Natural Products Discovery Center: Release of the First 8490 Sequenced Strains for Exploring Actinobacteria Biosynthetic Diversity.</title>
        <authorList>
            <person name="Kalkreuter E."/>
            <person name="Kautsar S.A."/>
            <person name="Yang D."/>
            <person name="Bader C.D."/>
            <person name="Teijaro C.N."/>
            <person name="Fluegel L."/>
            <person name="Davis C.M."/>
            <person name="Simpson J.R."/>
            <person name="Lauterbach L."/>
            <person name="Steele A.D."/>
            <person name="Gui C."/>
            <person name="Meng S."/>
            <person name="Li G."/>
            <person name="Viehrig K."/>
            <person name="Ye F."/>
            <person name="Su P."/>
            <person name="Kiefer A.F."/>
            <person name="Nichols A."/>
            <person name="Cepeda A.J."/>
            <person name="Yan W."/>
            <person name="Fan B."/>
            <person name="Jiang Y."/>
            <person name="Adhikari A."/>
            <person name="Zheng C.-J."/>
            <person name="Schuster L."/>
            <person name="Cowan T.M."/>
            <person name="Smanski M.J."/>
            <person name="Chevrette M.G."/>
            <person name="De Carvalho L.P.S."/>
            <person name="Shen B."/>
        </authorList>
    </citation>
    <scope>NUCLEOTIDE SEQUENCE [LARGE SCALE GENOMIC DNA]</scope>
    <source>
        <strain evidence="9 10">NPDC019708</strain>
    </source>
</reference>
<evidence type="ECO:0000256" key="1">
    <source>
        <dbReference type="ARBA" id="ARBA00004651"/>
    </source>
</evidence>
<dbReference type="PANTHER" id="PTHR34979">
    <property type="entry name" value="INNER MEMBRANE PROTEIN YGAZ"/>
    <property type="match status" value="1"/>
</dbReference>
<evidence type="ECO:0000256" key="3">
    <source>
        <dbReference type="ARBA" id="ARBA00022448"/>
    </source>
</evidence>
<sequence>MFTMVAMRSLWRTVDPPTRSLITALCAAVTVAGMSYGATAVAAGFPLWFPVVLGVLVLAAGSEFLFVGIVAAGGSPLAALCAGLLINARHIGYGLAVPEVLGTGWRGLRGAHLLNDETVAVALAQRTTGHGRAAYLACGAGILAVWPGGTLLGGLLGTAVPDPGVFGVDAVFPAVLLGLIMPALREPTVRRGALAGSALALLTTPLLPAGLPILLAAVAAARTIPRPWAR</sequence>